<gene>
    <name evidence="1" type="ORF">NCTC12020_01628</name>
    <name evidence="2" type="ORF">NCTC12020_02026</name>
</gene>
<organism evidence="1 3">
    <name type="scientific">Veillonella criceti</name>
    <dbReference type="NCBI Taxonomy" id="103891"/>
    <lineage>
        <taxon>Bacteria</taxon>
        <taxon>Bacillati</taxon>
        <taxon>Bacillota</taxon>
        <taxon>Negativicutes</taxon>
        <taxon>Veillonellales</taxon>
        <taxon>Veillonellaceae</taxon>
        <taxon>Veillonella</taxon>
    </lineage>
</organism>
<dbReference type="RefSeq" id="WP_115310740.1">
    <property type="nucleotide sequence ID" value="NZ_UHIO01000001.1"/>
</dbReference>
<keyword evidence="3" id="KW-1185">Reference proteome</keyword>
<proteinExistence type="predicted"/>
<dbReference type="EMBL" id="UHIO01000003">
    <property type="protein sequence ID" value="SUP79492.1"/>
    <property type="molecule type" value="Genomic_DNA"/>
</dbReference>
<protein>
    <submittedName>
        <fullName evidence="1">Uncharacterized protein</fullName>
    </submittedName>
</protein>
<name>A0A380NP96_9FIRM</name>
<sequence>MATIELASKYASLVDEKFTTESKSDLLTNQDYDWIGVKTVRIYKVSTSEMNDYDRDLEGKYGGKSYYGEVKTLDATTQEMTLSRDRSFTFVIDRLDDEETGDALGAAKALERQLREVAIPEFDEYTLNKICTEAGIKPKAKALTVDNIATEILTATNALDNKEVPEAGRILVVTPDTYFLMKQSKDIVMNTEVGSDMRIKGVISSLDGMQVLKVPASRLPKNFGFMVVHPVATVCPRKLNDYKIHDNPPGINGFLVEGRLCYDAFILDNKKDAIYYQPMTVSTSA</sequence>
<accession>A0A380NP96</accession>
<evidence type="ECO:0000313" key="2">
    <source>
        <dbReference type="EMBL" id="SUP79492.1"/>
    </source>
</evidence>
<dbReference type="AlphaFoldDB" id="A0A380NP96"/>
<evidence type="ECO:0000313" key="3">
    <source>
        <dbReference type="Proteomes" id="UP000255367"/>
    </source>
</evidence>
<dbReference type="OrthoDB" id="9770443at2"/>
<reference evidence="1 3" key="1">
    <citation type="submission" date="2018-06" db="EMBL/GenBank/DDBJ databases">
        <authorList>
            <consortium name="Pathogen Informatics"/>
            <person name="Doyle S."/>
        </authorList>
    </citation>
    <scope>NUCLEOTIDE SEQUENCE [LARGE SCALE GENOMIC DNA]</scope>
    <source>
        <strain evidence="1 3">NCTC12020</strain>
    </source>
</reference>
<dbReference type="Proteomes" id="UP000255367">
    <property type="component" value="Unassembled WGS sequence"/>
</dbReference>
<dbReference type="EMBL" id="UHIO01000001">
    <property type="protein sequence ID" value="SUP44374.1"/>
    <property type="molecule type" value="Genomic_DNA"/>
</dbReference>
<evidence type="ECO:0000313" key="1">
    <source>
        <dbReference type="EMBL" id="SUP44374.1"/>
    </source>
</evidence>